<evidence type="ECO:0000313" key="2">
    <source>
        <dbReference type="Proteomes" id="UP000190080"/>
    </source>
</evidence>
<name>A0A1V4IWH2_9CLOT</name>
<protein>
    <recommendedName>
        <fullName evidence="3">DUF3990 domain-containing protein</fullName>
    </recommendedName>
</protein>
<evidence type="ECO:0000313" key="1">
    <source>
        <dbReference type="EMBL" id="OPJ64398.1"/>
    </source>
</evidence>
<proteinExistence type="predicted"/>
<dbReference type="RefSeq" id="WP_341456628.1">
    <property type="nucleotide sequence ID" value="NZ_MZGV01000004.1"/>
</dbReference>
<dbReference type="Pfam" id="PF13151">
    <property type="entry name" value="DUF3990"/>
    <property type="match status" value="1"/>
</dbReference>
<gene>
    <name evidence="1" type="ORF">CLORY_05920</name>
</gene>
<dbReference type="InterPro" id="IPR025051">
    <property type="entry name" value="DUF3990"/>
</dbReference>
<organism evidence="1 2">
    <name type="scientific">Clostridium oryzae</name>
    <dbReference type="NCBI Taxonomy" id="1450648"/>
    <lineage>
        <taxon>Bacteria</taxon>
        <taxon>Bacillati</taxon>
        <taxon>Bacillota</taxon>
        <taxon>Clostridia</taxon>
        <taxon>Eubacteriales</taxon>
        <taxon>Clostridiaceae</taxon>
        <taxon>Clostridium</taxon>
    </lineage>
</organism>
<evidence type="ECO:0008006" key="3">
    <source>
        <dbReference type="Google" id="ProtNLM"/>
    </source>
</evidence>
<dbReference type="EMBL" id="MZGV01000004">
    <property type="protein sequence ID" value="OPJ64398.1"/>
    <property type="molecule type" value="Genomic_DNA"/>
</dbReference>
<comment type="caution">
    <text evidence="1">The sequence shown here is derived from an EMBL/GenBank/DDBJ whole genome shotgun (WGS) entry which is preliminary data.</text>
</comment>
<dbReference type="AlphaFoldDB" id="A0A1V4IWH2"/>
<dbReference type="Proteomes" id="UP000190080">
    <property type="component" value="Unassembled WGS sequence"/>
</dbReference>
<keyword evidence="2" id="KW-1185">Reference proteome</keyword>
<sequence>MLYHASGEAVEFPEIRKSRYTKDFSWGFYCTNNFEQAQKWARRNR</sequence>
<accession>A0A1V4IWH2</accession>
<reference evidence="1 2" key="1">
    <citation type="submission" date="2017-03" db="EMBL/GenBank/DDBJ databases">
        <title>Genome sequence of Clostridium oryzae DSM 28571.</title>
        <authorList>
            <person name="Poehlein A."/>
            <person name="Daniel R."/>
        </authorList>
    </citation>
    <scope>NUCLEOTIDE SEQUENCE [LARGE SCALE GENOMIC DNA]</scope>
    <source>
        <strain evidence="1 2">DSM 28571</strain>
    </source>
</reference>